<sequence length="321" mass="35750">MSLLELFGLLVILYYVIYILLWILLDCNVRLWWKTHFGVSISTLRGQVVWITGASSGIGRALAINLARHGVRLALSARRVELLEKVKEECLTEAKGLLAAKDVLVVPMDMLKLENHKNCLNEVLNHFGKLNILVNNAGRSQRANWEDIQVEVDRELFELDVFSVLHLSRLVVRYFIEQAGGHGHLACTSSVAGLTAVPFSASYCGAKHSVNAYFGCLAVEHPSLDVTMFNPGPVATDFLQEAFTGQVNEKVGKSTKDQKRLTAERTGFLFATALANKVEMCWCGLFPVNFLAYVSRYSLLSLIVRYAMSGKTLNKIREGKL</sequence>
<evidence type="ECO:0000256" key="1">
    <source>
        <dbReference type="ARBA" id="ARBA00023002"/>
    </source>
</evidence>
<evidence type="ECO:0000313" key="3">
    <source>
        <dbReference type="EnsemblMetazoa" id="MDOA002497-PA"/>
    </source>
</evidence>
<reference evidence="3" key="1">
    <citation type="submission" date="2020-05" db="UniProtKB">
        <authorList>
            <consortium name="EnsemblMetazoa"/>
        </authorList>
    </citation>
    <scope>IDENTIFICATION</scope>
    <source>
        <strain evidence="3">Aabys</strain>
    </source>
</reference>
<dbReference type="InterPro" id="IPR020904">
    <property type="entry name" value="Sc_DH/Rdtase_CS"/>
</dbReference>
<keyword evidence="2" id="KW-0812">Transmembrane</keyword>
<dbReference type="SUPFAM" id="SSF51735">
    <property type="entry name" value="NAD(P)-binding Rossmann-fold domains"/>
    <property type="match status" value="1"/>
</dbReference>
<evidence type="ECO:0000313" key="5">
    <source>
        <dbReference type="RefSeq" id="XP_005179743.1"/>
    </source>
</evidence>
<keyword evidence="4" id="KW-1185">Reference proteome</keyword>
<dbReference type="InterPro" id="IPR036291">
    <property type="entry name" value="NAD(P)-bd_dom_sf"/>
</dbReference>
<dbReference type="eggNOG" id="KOG1205">
    <property type="taxonomic scope" value="Eukaryota"/>
</dbReference>
<keyword evidence="2" id="KW-0472">Membrane</keyword>
<dbReference type="EnsemblMetazoa" id="MDOA002497-RA">
    <property type="protein sequence ID" value="MDOA002497-PA"/>
    <property type="gene ID" value="MDOA002497"/>
</dbReference>
<dbReference type="Proteomes" id="UP001652621">
    <property type="component" value="Unplaced"/>
</dbReference>
<dbReference type="GO" id="GO:0016491">
    <property type="term" value="F:oxidoreductase activity"/>
    <property type="evidence" value="ECO:0007669"/>
    <property type="project" value="UniProtKB-KW"/>
</dbReference>
<dbReference type="VEuPathDB" id="VectorBase:MDOA002497"/>
<organism evidence="3">
    <name type="scientific">Musca domestica</name>
    <name type="common">House fly</name>
    <dbReference type="NCBI Taxonomy" id="7370"/>
    <lineage>
        <taxon>Eukaryota</taxon>
        <taxon>Metazoa</taxon>
        <taxon>Ecdysozoa</taxon>
        <taxon>Arthropoda</taxon>
        <taxon>Hexapoda</taxon>
        <taxon>Insecta</taxon>
        <taxon>Pterygota</taxon>
        <taxon>Neoptera</taxon>
        <taxon>Endopterygota</taxon>
        <taxon>Diptera</taxon>
        <taxon>Brachycera</taxon>
        <taxon>Muscomorpha</taxon>
        <taxon>Muscoidea</taxon>
        <taxon>Muscidae</taxon>
        <taxon>Musca</taxon>
    </lineage>
</organism>
<keyword evidence="1" id="KW-0560">Oxidoreductase</keyword>
<feature type="transmembrane region" description="Helical" evidence="2">
    <location>
        <begin position="6"/>
        <end position="25"/>
    </location>
</feature>
<evidence type="ECO:0000313" key="4">
    <source>
        <dbReference type="Proteomes" id="UP001652621"/>
    </source>
</evidence>
<name>A0A1I8M932_MUSDO</name>
<accession>A0A1I8M932</accession>
<gene>
    <name evidence="3" type="primary">101894258</name>
    <name evidence="5" type="synonym">LOC101894258</name>
</gene>
<dbReference type="AlphaFoldDB" id="A0A1I8M932"/>
<dbReference type="InterPro" id="IPR002347">
    <property type="entry name" value="SDR_fam"/>
</dbReference>
<reference evidence="5" key="2">
    <citation type="submission" date="2025-04" db="UniProtKB">
        <authorList>
            <consortium name="RefSeq"/>
        </authorList>
    </citation>
    <scope>IDENTIFICATION</scope>
    <source>
        <strain evidence="5">Aabys</strain>
    </source>
</reference>
<dbReference type="OrthoDB" id="47007at2759"/>
<dbReference type="PANTHER" id="PTHR44269">
    <property type="entry name" value="DEHYDROGENASE/REDUCTASE SDR FAMILY MEMBER 7-RELATED"/>
    <property type="match status" value="1"/>
</dbReference>
<proteinExistence type="predicted"/>
<dbReference type="Pfam" id="PF00106">
    <property type="entry name" value="adh_short"/>
    <property type="match status" value="1"/>
</dbReference>
<dbReference type="STRING" id="7370.A0A1I8M932"/>
<dbReference type="PROSITE" id="PS00061">
    <property type="entry name" value="ADH_SHORT"/>
    <property type="match status" value="1"/>
</dbReference>
<protein>
    <submittedName>
        <fullName evidence="5">Dehydrogenase/reductase SDR family member 7</fullName>
    </submittedName>
</protein>
<dbReference type="RefSeq" id="XP_005179743.1">
    <property type="nucleotide sequence ID" value="XM_005179686.3"/>
</dbReference>
<dbReference type="PRINTS" id="PR00081">
    <property type="entry name" value="GDHRDH"/>
</dbReference>
<keyword evidence="2" id="KW-1133">Transmembrane helix</keyword>
<dbReference type="VEuPathDB" id="VectorBase:MDOMA2_019041"/>
<dbReference type="Gene3D" id="3.40.50.720">
    <property type="entry name" value="NAD(P)-binding Rossmann-like Domain"/>
    <property type="match status" value="1"/>
</dbReference>
<dbReference type="PANTHER" id="PTHR44269:SF1">
    <property type="entry name" value="DEHYDROGENASE_REDUCTASE SDR FAMILY MEMBER 7"/>
    <property type="match status" value="1"/>
</dbReference>
<dbReference type="GeneID" id="101894258"/>
<dbReference type="InterPro" id="IPR053011">
    <property type="entry name" value="SDR_family_member_7"/>
</dbReference>
<evidence type="ECO:0000256" key="2">
    <source>
        <dbReference type="SAM" id="Phobius"/>
    </source>
</evidence>
<dbReference type="KEGG" id="mde:101894258"/>